<evidence type="ECO:0000256" key="8">
    <source>
        <dbReference type="ARBA" id="ARBA00023136"/>
    </source>
</evidence>
<keyword evidence="5 9" id="KW-0169">Cobalamin biosynthesis</keyword>
<evidence type="ECO:0000256" key="1">
    <source>
        <dbReference type="ARBA" id="ARBA00004651"/>
    </source>
</evidence>
<dbReference type="GO" id="GO:0016874">
    <property type="term" value="F:ligase activity"/>
    <property type="evidence" value="ECO:0007669"/>
    <property type="project" value="UniProtKB-KW"/>
</dbReference>
<name>A0A938XSP6_9FIRM</name>
<comment type="subcellular location">
    <subcellularLocation>
        <location evidence="1 9">Cell membrane</location>
        <topology evidence="1 9">Multi-pass membrane protein</topology>
    </subcellularLocation>
</comment>
<evidence type="ECO:0000256" key="4">
    <source>
        <dbReference type="ARBA" id="ARBA00022475"/>
    </source>
</evidence>
<feature type="transmembrane region" description="Helical" evidence="9">
    <location>
        <begin position="295"/>
        <end position="314"/>
    </location>
</feature>
<dbReference type="GO" id="GO:0009236">
    <property type="term" value="P:cobalamin biosynthetic process"/>
    <property type="evidence" value="ECO:0007669"/>
    <property type="project" value="UniProtKB-UniRule"/>
</dbReference>
<evidence type="ECO:0000256" key="6">
    <source>
        <dbReference type="ARBA" id="ARBA00022692"/>
    </source>
</evidence>
<feature type="transmembrane region" description="Helical" evidence="9">
    <location>
        <begin position="51"/>
        <end position="68"/>
    </location>
</feature>
<gene>
    <name evidence="9" type="primary">cobD</name>
    <name evidence="10" type="ORF">JOC47_001968</name>
</gene>
<dbReference type="InterPro" id="IPR004485">
    <property type="entry name" value="Cobalamin_biosynth_CobD/CbiB"/>
</dbReference>
<evidence type="ECO:0000313" key="10">
    <source>
        <dbReference type="EMBL" id="MBM7557114.1"/>
    </source>
</evidence>
<evidence type="ECO:0000256" key="9">
    <source>
        <dbReference type="HAMAP-Rule" id="MF_00024"/>
    </source>
</evidence>
<dbReference type="AlphaFoldDB" id="A0A938XSP6"/>
<keyword evidence="10" id="KW-0436">Ligase</keyword>
<comment type="function">
    <text evidence="9">Converts cobyric acid to cobinamide by the addition of aminopropanol on the F carboxylic group.</text>
</comment>
<comment type="similarity">
    <text evidence="3 9">Belongs to the CobD/CbiB family.</text>
</comment>
<evidence type="ECO:0000313" key="11">
    <source>
        <dbReference type="Proteomes" id="UP000774000"/>
    </source>
</evidence>
<evidence type="ECO:0000256" key="2">
    <source>
        <dbReference type="ARBA" id="ARBA00004953"/>
    </source>
</evidence>
<dbReference type="HAMAP" id="MF_00024">
    <property type="entry name" value="CobD_CbiB"/>
    <property type="match status" value="1"/>
</dbReference>
<keyword evidence="6 9" id="KW-0812">Transmembrane</keyword>
<dbReference type="PANTHER" id="PTHR34308:SF1">
    <property type="entry name" value="COBALAMIN BIOSYNTHESIS PROTEIN CBIB"/>
    <property type="match status" value="1"/>
</dbReference>
<sequence>MDNYLLLTAIILDLIIGGPNFYPHPVVIIGRGINLLENLLRRICGSKFERIAGLILSVIIISSTFVVVDKLLEGAYYFNYYLGMIAELWILATTLAVKGLARAGNSIYQPLVVGDLEAARKKLDGIVGRDTEGLSVENIIRGTIETIAENTSDGIIAPLFYAALGGAPAAMAYKAVNTLDSMLGYKNEEYQHFGWAAAKIDDLANWIPARITGFLFAIAAWFTGHNWKNGFKMMSRDAAKHPSPNAGFPEAAVAGVLGLRLGGVNYYHGEKSFRAYLGQAEVDFNPEQIKEVLELMYWNVALFISGFYCVKLLIAQL</sequence>
<comment type="pathway">
    <text evidence="2 9">Cofactor biosynthesis; adenosylcobalamin biosynthesis.</text>
</comment>
<evidence type="ECO:0000256" key="5">
    <source>
        <dbReference type="ARBA" id="ARBA00022573"/>
    </source>
</evidence>
<dbReference type="NCBIfam" id="TIGR00380">
    <property type="entry name" value="cobal_cbiB"/>
    <property type="match status" value="1"/>
</dbReference>
<evidence type="ECO:0000256" key="3">
    <source>
        <dbReference type="ARBA" id="ARBA00006263"/>
    </source>
</evidence>
<protein>
    <recommendedName>
        <fullName evidence="9">Cobalamin biosynthesis protein CobD</fullName>
    </recommendedName>
</protein>
<comment type="caution">
    <text evidence="10">The sequence shown here is derived from an EMBL/GenBank/DDBJ whole genome shotgun (WGS) entry which is preliminary data.</text>
</comment>
<dbReference type="GO" id="GO:0048472">
    <property type="term" value="F:threonine-phosphate decarboxylase activity"/>
    <property type="evidence" value="ECO:0007669"/>
    <property type="project" value="InterPro"/>
</dbReference>
<dbReference type="Proteomes" id="UP000774000">
    <property type="component" value="Unassembled WGS sequence"/>
</dbReference>
<keyword evidence="7 9" id="KW-1133">Transmembrane helix</keyword>
<evidence type="ECO:0000256" key="7">
    <source>
        <dbReference type="ARBA" id="ARBA00022989"/>
    </source>
</evidence>
<keyword evidence="11" id="KW-1185">Reference proteome</keyword>
<proteinExistence type="inferred from homology"/>
<feature type="transmembrane region" description="Helical" evidence="9">
    <location>
        <begin position="203"/>
        <end position="224"/>
    </location>
</feature>
<keyword evidence="8 9" id="KW-0472">Membrane</keyword>
<keyword evidence="4 9" id="KW-1003">Cell membrane</keyword>
<reference evidence="10" key="1">
    <citation type="submission" date="2021-01" db="EMBL/GenBank/DDBJ databases">
        <title>Genomic Encyclopedia of Type Strains, Phase IV (KMG-IV): sequencing the most valuable type-strain genomes for metagenomic binning, comparative biology and taxonomic classification.</title>
        <authorList>
            <person name="Goeker M."/>
        </authorList>
    </citation>
    <scope>NUCLEOTIDE SEQUENCE</scope>
    <source>
        <strain evidence="10">DSM 23230</strain>
    </source>
</reference>
<dbReference type="PANTHER" id="PTHR34308">
    <property type="entry name" value="COBALAMIN BIOSYNTHESIS PROTEIN CBIB"/>
    <property type="match status" value="1"/>
</dbReference>
<accession>A0A938XSP6</accession>
<dbReference type="GO" id="GO:0015420">
    <property type="term" value="F:ABC-type vitamin B12 transporter activity"/>
    <property type="evidence" value="ECO:0007669"/>
    <property type="project" value="UniProtKB-UniRule"/>
</dbReference>
<comment type="caution">
    <text evidence="9">Lacks conserved residue(s) required for the propagation of feature annotation.</text>
</comment>
<dbReference type="RefSeq" id="WP_204701876.1">
    <property type="nucleotide sequence ID" value="NZ_JAFBDQ010000009.1"/>
</dbReference>
<dbReference type="GO" id="GO:0005886">
    <property type="term" value="C:plasma membrane"/>
    <property type="evidence" value="ECO:0007669"/>
    <property type="project" value="UniProtKB-SubCell"/>
</dbReference>
<feature type="transmembrane region" description="Helical" evidence="9">
    <location>
        <begin position="80"/>
        <end position="101"/>
    </location>
</feature>
<organism evidence="10 11">
    <name type="scientific">Halanaerobacter jeridensis</name>
    <dbReference type="NCBI Taxonomy" id="706427"/>
    <lineage>
        <taxon>Bacteria</taxon>
        <taxon>Bacillati</taxon>
        <taxon>Bacillota</taxon>
        <taxon>Clostridia</taxon>
        <taxon>Halanaerobiales</taxon>
        <taxon>Halobacteroidaceae</taxon>
        <taxon>Halanaerobacter</taxon>
    </lineage>
</organism>
<dbReference type="Pfam" id="PF03186">
    <property type="entry name" value="CobD_Cbib"/>
    <property type="match status" value="1"/>
</dbReference>
<dbReference type="EMBL" id="JAFBDQ010000009">
    <property type="protein sequence ID" value="MBM7557114.1"/>
    <property type="molecule type" value="Genomic_DNA"/>
</dbReference>